<protein>
    <submittedName>
        <fullName evidence="1">Uncharacterized protein</fullName>
    </submittedName>
</protein>
<reference evidence="1" key="5">
    <citation type="journal article" date="2021" name="G3 (Bethesda)">
        <title>Aegilops tauschii genome assembly Aet v5.0 features greater sequence contiguity and improved annotation.</title>
        <authorList>
            <person name="Wang L."/>
            <person name="Zhu T."/>
            <person name="Rodriguez J.C."/>
            <person name="Deal K.R."/>
            <person name="Dubcovsky J."/>
            <person name="McGuire P.E."/>
            <person name="Lux T."/>
            <person name="Spannagl M."/>
            <person name="Mayer K.F.X."/>
            <person name="Baldrich P."/>
            <person name="Meyers B.C."/>
            <person name="Huo N."/>
            <person name="Gu Y.Q."/>
            <person name="Zhou H."/>
            <person name="Devos K.M."/>
            <person name="Bennetzen J.L."/>
            <person name="Unver T."/>
            <person name="Budak H."/>
            <person name="Gulick P.J."/>
            <person name="Galiba G."/>
            <person name="Kalapos B."/>
            <person name="Nelson D.R."/>
            <person name="Li P."/>
            <person name="You F.M."/>
            <person name="Luo M.C."/>
            <person name="Dvorak J."/>
        </authorList>
    </citation>
    <scope>NUCLEOTIDE SEQUENCE [LARGE SCALE GENOMIC DNA]</scope>
    <source>
        <strain evidence="1">cv. AL8/78</strain>
    </source>
</reference>
<proteinExistence type="predicted"/>
<dbReference type="EnsemblPlants" id="AET5Gv20336600.9">
    <property type="protein sequence ID" value="AET5Gv20336600.9"/>
    <property type="gene ID" value="AET5Gv20336600"/>
</dbReference>
<evidence type="ECO:0000313" key="2">
    <source>
        <dbReference type="Proteomes" id="UP000015105"/>
    </source>
</evidence>
<reference evidence="2" key="1">
    <citation type="journal article" date="2014" name="Science">
        <title>Ancient hybridizations among the ancestral genomes of bread wheat.</title>
        <authorList>
            <consortium name="International Wheat Genome Sequencing Consortium,"/>
            <person name="Marcussen T."/>
            <person name="Sandve S.R."/>
            <person name="Heier L."/>
            <person name="Spannagl M."/>
            <person name="Pfeifer M."/>
            <person name="Jakobsen K.S."/>
            <person name="Wulff B.B."/>
            <person name="Steuernagel B."/>
            <person name="Mayer K.F."/>
            <person name="Olsen O.A."/>
        </authorList>
    </citation>
    <scope>NUCLEOTIDE SEQUENCE [LARGE SCALE GENOMIC DNA]</scope>
    <source>
        <strain evidence="2">cv. AL8/78</strain>
    </source>
</reference>
<keyword evidence="2" id="KW-1185">Reference proteome</keyword>
<dbReference type="EnsemblPlants" id="AET5Gv20336600.1">
    <property type="protein sequence ID" value="AET5Gv20336600.1"/>
    <property type="gene ID" value="AET5Gv20336600"/>
</dbReference>
<name>A0A453K825_AEGTS</name>
<dbReference type="AlphaFoldDB" id="A0A453K825"/>
<reference evidence="1" key="4">
    <citation type="submission" date="2019-03" db="UniProtKB">
        <authorList>
            <consortium name="EnsemblPlants"/>
        </authorList>
    </citation>
    <scope>IDENTIFICATION</scope>
</reference>
<evidence type="ECO:0000313" key="1">
    <source>
        <dbReference type="EnsemblPlants" id="AET5Gv20336600.9"/>
    </source>
</evidence>
<dbReference type="EnsemblPlants" id="AET5Gv20336600.2">
    <property type="protein sequence ID" value="AET5Gv20336600.2"/>
    <property type="gene ID" value="AET5Gv20336600"/>
</dbReference>
<reference evidence="1" key="3">
    <citation type="journal article" date="2017" name="Nature">
        <title>Genome sequence of the progenitor of the wheat D genome Aegilops tauschii.</title>
        <authorList>
            <person name="Luo M.C."/>
            <person name="Gu Y.Q."/>
            <person name="Puiu D."/>
            <person name="Wang H."/>
            <person name="Twardziok S.O."/>
            <person name="Deal K.R."/>
            <person name="Huo N."/>
            <person name="Zhu T."/>
            <person name="Wang L."/>
            <person name="Wang Y."/>
            <person name="McGuire P.E."/>
            <person name="Liu S."/>
            <person name="Long H."/>
            <person name="Ramasamy R.K."/>
            <person name="Rodriguez J.C."/>
            <person name="Van S.L."/>
            <person name="Yuan L."/>
            <person name="Wang Z."/>
            <person name="Xia Z."/>
            <person name="Xiao L."/>
            <person name="Anderson O.D."/>
            <person name="Ouyang S."/>
            <person name="Liang Y."/>
            <person name="Zimin A.V."/>
            <person name="Pertea G."/>
            <person name="Qi P."/>
            <person name="Bennetzen J.L."/>
            <person name="Dai X."/>
            <person name="Dawson M.W."/>
            <person name="Muller H.G."/>
            <person name="Kugler K."/>
            <person name="Rivarola-Duarte L."/>
            <person name="Spannagl M."/>
            <person name="Mayer K.F.X."/>
            <person name="Lu F.H."/>
            <person name="Bevan M.W."/>
            <person name="Leroy P."/>
            <person name="Li P."/>
            <person name="You F.M."/>
            <person name="Sun Q."/>
            <person name="Liu Z."/>
            <person name="Lyons E."/>
            <person name="Wicker T."/>
            <person name="Salzberg S.L."/>
            <person name="Devos K.M."/>
            <person name="Dvorak J."/>
        </authorList>
    </citation>
    <scope>NUCLEOTIDE SEQUENCE [LARGE SCALE GENOMIC DNA]</scope>
    <source>
        <strain evidence="1">cv. AL8/78</strain>
    </source>
</reference>
<dbReference type="Proteomes" id="UP000015105">
    <property type="component" value="Chromosome 5D"/>
</dbReference>
<accession>A0A453K825</accession>
<dbReference type="Gramene" id="AET5Gv20336600.1">
    <property type="protein sequence ID" value="AET5Gv20336600.1"/>
    <property type="gene ID" value="AET5Gv20336600"/>
</dbReference>
<organism evidence="1 2">
    <name type="scientific">Aegilops tauschii subsp. strangulata</name>
    <name type="common">Goatgrass</name>
    <dbReference type="NCBI Taxonomy" id="200361"/>
    <lineage>
        <taxon>Eukaryota</taxon>
        <taxon>Viridiplantae</taxon>
        <taxon>Streptophyta</taxon>
        <taxon>Embryophyta</taxon>
        <taxon>Tracheophyta</taxon>
        <taxon>Spermatophyta</taxon>
        <taxon>Magnoliopsida</taxon>
        <taxon>Liliopsida</taxon>
        <taxon>Poales</taxon>
        <taxon>Poaceae</taxon>
        <taxon>BOP clade</taxon>
        <taxon>Pooideae</taxon>
        <taxon>Triticodae</taxon>
        <taxon>Triticeae</taxon>
        <taxon>Triticinae</taxon>
        <taxon>Aegilops</taxon>
    </lineage>
</organism>
<dbReference type="Gramene" id="AET5Gv20336600.2">
    <property type="protein sequence ID" value="AET5Gv20336600.2"/>
    <property type="gene ID" value="AET5Gv20336600"/>
</dbReference>
<sequence>MGLRQRARLSWAPVHCRNQITTIVGEASVNIPIFLATTTIIGENIHTIGTKKHGVPTNGCLSQKGSGGGSPAAAMATSVSCEARGGESLMAC</sequence>
<dbReference type="Gramene" id="AET5Gv20336600.9">
    <property type="protein sequence ID" value="AET5Gv20336600.9"/>
    <property type="gene ID" value="AET5Gv20336600"/>
</dbReference>
<reference evidence="2" key="2">
    <citation type="journal article" date="2017" name="Nat. Plants">
        <title>The Aegilops tauschii genome reveals multiple impacts of transposons.</title>
        <authorList>
            <person name="Zhao G."/>
            <person name="Zou C."/>
            <person name="Li K."/>
            <person name="Wang K."/>
            <person name="Li T."/>
            <person name="Gao L."/>
            <person name="Zhang X."/>
            <person name="Wang H."/>
            <person name="Yang Z."/>
            <person name="Liu X."/>
            <person name="Jiang W."/>
            <person name="Mao L."/>
            <person name="Kong X."/>
            <person name="Jiao Y."/>
            <person name="Jia J."/>
        </authorList>
    </citation>
    <scope>NUCLEOTIDE SEQUENCE [LARGE SCALE GENOMIC DNA]</scope>
    <source>
        <strain evidence="2">cv. AL8/78</strain>
    </source>
</reference>